<evidence type="ECO:0000313" key="2">
    <source>
        <dbReference type="Proteomes" id="UP000235371"/>
    </source>
</evidence>
<dbReference type="InterPro" id="IPR021986">
    <property type="entry name" value="Spherulin4"/>
</dbReference>
<dbReference type="STRING" id="1095630.A0A2J6TH60"/>
<sequence>MDQCLNETEPHTNTAADTKPKATVLVPLYIYPLDDETWKPLYEAITNHPNLDFLVIVNPNSGPGDIFVANRDYSREIPKLNAHANVVTAGYIRIDYCKRPLSEVCTEIDTYACWATEYEKTGLGVGGILLDETPNHYTAERAEYLDALCQHIKAAPGIQGDRLVIHNPGTPPDTELGSPGPDVIVTCEEPYERYQGEEVQKRLKDYHYDQPRSGYMVSGVPSTEIFALLQKLRYRGAYLFVTDLVNDFYESFGDSWGEFIAAFET</sequence>
<proteinExistence type="predicted"/>
<keyword evidence="2" id="KW-1185">Reference proteome</keyword>
<dbReference type="RefSeq" id="XP_024739254.1">
    <property type="nucleotide sequence ID" value="XM_024879744.1"/>
</dbReference>
<accession>A0A2J6TH60</accession>
<dbReference type="InParanoid" id="A0A2J6TH60"/>
<dbReference type="PANTHER" id="PTHR35040">
    <property type="match status" value="1"/>
</dbReference>
<organism evidence="1 2">
    <name type="scientific">Hyaloscypha bicolor E</name>
    <dbReference type="NCBI Taxonomy" id="1095630"/>
    <lineage>
        <taxon>Eukaryota</taxon>
        <taxon>Fungi</taxon>
        <taxon>Dikarya</taxon>
        <taxon>Ascomycota</taxon>
        <taxon>Pezizomycotina</taxon>
        <taxon>Leotiomycetes</taxon>
        <taxon>Helotiales</taxon>
        <taxon>Hyaloscyphaceae</taxon>
        <taxon>Hyaloscypha</taxon>
        <taxon>Hyaloscypha bicolor</taxon>
    </lineage>
</organism>
<dbReference type="PANTHER" id="PTHR35040:SF8">
    <property type="entry name" value="SURFACE PROTEIN, PUTATIVE (AFU_ORTHOLOGUE AFUA_4G14085)-RELATED"/>
    <property type="match status" value="1"/>
</dbReference>
<dbReference type="Proteomes" id="UP000235371">
    <property type="component" value="Unassembled WGS sequence"/>
</dbReference>
<dbReference type="AlphaFoldDB" id="A0A2J6TH60"/>
<reference evidence="1 2" key="1">
    <citation type="submission" date="2016-04" db="EMBL/GenBank/DDBJ databases">
        <title>A degradative enzymes factory behind the ericoid mycorrhizal symbiosis.</title>
        <authorList>
            <consortium name="DOE Joint Genome Institute"/>
            <person name="Martino E."/>
            <person name="Morin E."/>
            <person name="Grelet G."/>
            <person name="Kuo A."/>
            <person name="Kohler A."/>
            <person name="Daghino S."/>
            <person name="Barry K."/>
            <person name="Choi C."/>
            <person name="Cichocki N."/>
            <person name="Clum A."/>
            <person name="Copeland A."/>
            <person name="Hainaut M."/>
            <person name="Haridas S."/>
            <person name="Labutti K."/>
            <person name="Lindquist E."/>
            <person name="Lipzen A."/>
            <person name="Khouja H.-R."/>
            <person name="Murat C."/>
            <person name="Ohm R."/>
            <person name="Olson A."/>
            <person name="Spatafora J."/>
            <person name="Veneault-Fourrey C."/>
            <person name="Henrissat B."/>
            <person name="Grigoriev I."/>
            <person name="Martin F."/>
            <person name="Perotto S."/>
        </authorList>
    </citation>
    <scope>NUCLEOTIDE SEQUENCE [LARGE SCALE GENOMIC DNA]</scope>
    <source>
        <strain evidence="1 2">E</strain>
    </source>
</reference>
<protein>
    <submittedName>
        <fullName evidence="1">Cell surface protein</fullName>
    </submittedName>
</protein>
<gene>
    <name evidence="1" type="ORF">K444DRAFT_610426</name>
</gene>
<dbReference type="Pfam" id="PF12138">
    <property type="entry name" value="Spherulin4"/>
    <property type="match status" value="1"/>
</dbReference>
<dbReference type="GeneID" id="36587821"/>
<dbReference type="OrthoDB" id="5342184at2759"/>
<dbReference type="EMBL" id="KZ613783">
    <property type="protein sequence ID" value="PMD62350.1"/>
    <property type="molecule type" value="Genomic_DNA"/>
</dbReference>
<evidence type="ECO:0000313" key="1">
    <source>
        <dbReference type="EMBL" id="PMD62350.1"/>
    </source>
</evidence>
<name>A0A2J6TH60_9HELO</name>